<comment type="caution">
    <text evidence="7">The sequence shown here is derived from an EMBL/GenBank/DDBJ whole genome shotgun (WGS) entry which is preliminary data.</text>
</comment>
<feature type="non-terminal residue" evidence="7">
    <location>
        <position position="1"/>
    </location>
</feature>
<sequence length="191" mass="21234">MFVLKHLLHFGNVKDHLMILFGIFAAAVYAIGHLLFVRLFGELVSLFVSRVSTVQCFDYDPVKQTSNNTLDKETFHKNVSAKVTQLTVISLVQIVTSYLKYVSCDLSAARLANHMRARLLQATFAINISYFDTTDISINNLFENIATVQSGIGWTSSVTLSAIIFVIGSLILALFTDWKLTLIVIIGEPLS</sequence>
<evidence type="ECO:0000256" key="2">
    <source>
        <dbReference type="ARBA" id="ARBA00022692"/>
    </source>
</evidence>
<dbReference type="PROSITE" id="PS50929">
    <property type="entry name" value="ABC_TM1F"/>
    <property type="match status" value="1"/>
</dbReference>
<dbReference type="Gene3D" id="1.20.1560.10">
    <property type="entry name" value="ABC transporter type 1, transmembrane domain"/>
    <property type="match status" value="1"/>
</dbReference>
<organism evidence="7 8">
    <name type="scientific">Adineta ricciae</name>
    <name type="common">Rotifer</name>
    <dbReference type="NCBI Taxonomy" id="249248"/>
    <lineage>
        <taxon>Eukaryota</taxon>
        <taxon>Metazoa</taxon>
        <taxon>Spiralia</taxon>
        <taxon>Gnathifera</taxon>
        <taxon>Rotifera</taxon>
        <taxon>Eurotatoria</taxon>
        <taxon>Bdelloidea</taxon>
        <taxon>Adinetida</taxon>
        <taxon>Adinetidae</taxon>
        <taxon>Adineta</taxon>
    </lineage>
</organism>
<evidence type="ECO:0000313" key="8">
    <source>
        <dbReference type="Proteomes" id="UP000663828"/>
    </source>
</evidence>
<dbReference type="Pfam" id="PF00664">
    <property type="entry name" value="ABC_membrane"/>
    <property type="match status" value="1"/>
</dbReference>
<dbReference type="GO" id="GO:0005524">
    <property type="term" value="F:ATP binding"/>
    <property type="evidence" value="ECO:0007669"/>
    <property type="project" value="InterPro"/>
</dbReference>
<gene>
    <name evidence="7" type="ORF">XAT740_LOCUS49384</name>
</gene>
<keyword evidence="2 5" id="KW-0812">Transmembrane</keyword>
<dbReference type="GO" id="GO:0016020">
    <property type="term" value="C:membrane"/>
    <property type="evidence" value="ECO:0007669"/>
    <property type="project" value="UniProtKB-SubCell"/>
</dbReference>
<dbReference type="InterPro" id="IPR039421">
    <property type="entry name" value="Type_1_exporter"/>
</dbReference>
<evidence type="ECO:0000313" key="7">
    <source>
        <dbReference type="EMBL" id="CAF1614668.1"/>
    </source>
</evidence>
<keyword evidence="8" id="KW-1185">Reference proteome</keyword>
<dbReference type="SUPFAM" id="SSF90123">
    <property type="entry name" value="ABC transporter transmembrane region"/>
    <property type="match status" value="1"/>
</dbReference>
<name>A0A816BSX1_ADIRI</name>
<accession>A0A816BSX1</accession>
<comment type="subcellular location">
    <subcellularLocation>
        <location evidence="1">Membrane</location>
        <topology evidence="1">Multi-pass membrane protein</topology>
    </subcellularLocation>
</comment>
<dbReference type="GO" id="GO:0140359">
    <property type="term" value="F:ABC-type transporter activity"/>
    <property type="evidence" value="ECO:0007669"/>
    <property type="project" value="InterPro"/>
</dbReference>
<evidence type="ECO:0000259" key="6">
    <source>
        <dbReference type="PROSITE" id="PS50929"/>
    </source>
</evidence>
<evidence type="ECO:0000256" key="4">
    <source>
        <dbReference type="ARBA" id="ARBA00023136"/>
    </source>
</evidence>
<feature type="transmembrane region" description="Helical" evidence="5">
    <location>
        <begin position="17"/>
        <end position="40"/>
    </location>
</feature>
<keyword evidence="4 5" id="KW-0472">Membrane</keyword>
<feature type="transmembrane region" description="Helical" evidence="5">
    <location>
        <begin position="152"/>
        <end position="175"/>
    </location>
</feature>
<proteinExistence type="predicted"/>
<evidence type="ECO:0000256" key="5">
    <source>
        <dbReference type="SAM" id="Phobius"/>
    </source>
</evidence>
<evidence type="ECO:0000256" key="1">
    <source>
        <dbReference type="ARBA" id="ARBA00004141"/>
    </source>
</evidence>
<dbReference type="AlphaFoldDB" id="A0A816BSX1"/>
<dbReference type="PANTHER" id="PTHR43394">
    <property type="entry name" value="ATP-DEPENDENT PERMEASE MDL1, MITOCHONDRIAL"/>
    <property type="match status" value="1"/>
</dbReference>
<feature type="domain" description="ABC transmembrane type-1" evidence="6">
    <location>
        <begin position="17"/>
        <end position="191"/>
    </location>
</feature>
<dbReference type="Proteomes" id="UP000663828">
    <property type="component" value="Unassembled WGS sequence"/>
</dbReference>
<dbReference type="InterPro" id="IPR011527">
    <property type="entry name" value="ABC1_TM_dom"/>
</dbReference>
<protein>
    <recommendedName>
        <fullName evidence="6">ABC transmembrane type-1 domain-containing protein</fullName>
    </recommendedName>
</protein>
<dbReference type="EMBL" id="CAJNOR010007298">
    <property type="protein sequence ID" value="CAF1614668.1"/>
    <property type="molecule type" value="Genomic_DNA"/>
</dbReference>
<dbReference type="InterPro" id="IPR036640">
    <property type="entry name" value="ABC1_TM_sf"/>
</dbReference>
<keyword evidence="3 5" id="KW-1133">Transmembrane helix</keyword>
<evidence type="ECO:0000256" key="3">
    <source>
        <dbReference type="ARBA" id="ARBA00022989"/>
    </source>
</evidence>
<reference evidence="7" key="1">
    <citation type="submission" date="2021-02" db="EMBL/GenBank/DDBJ databases">
        <authorList>
            <person name="Nowell W R."/>
        </authorList>
    </citation>
    <scope>NUCLEOTIDE SEQUENCE</scope>
</reference>